<accession>A0ABT6FQE7</accession>
<dbReference type="EMBL" id="JAPMUA010000002">
    <property type="protein sequence ID" value="MDG3585496.1"/>
    <property type="molecule type" value="Genomic_DNA"/>
</dbReference>
<proteinExistence type="predicted"/>
<reference evidence="2" key="1">
    <citation type="submission" date="2022-11" db="EMBL/GenBank/DDBJ databases">
        <title>High-quality draft genome sequence of Galbibacter sp. strain CMA-7.</title>
        <authorList>
            <person name="Wei L."/>
            <person name="Dong C."/>
            <person name="Shao Z."/>
        </authorList>
    </citation>
    <scope>NUCLEOTIDE SEQUENCE</scope>
    <source>
        <strain evidence="2">CMA-7</strain>
    </source>
</reference>
<keyword evidence="1" id="KW-0812">Transmembrane</keyword>
<keyword evidence="1" id="KW-1133">Transmembrane helix</keyword>
<evidence type="ECO:0000256" key="1">
    <source>
        <dbReference type="SAM" id="Phobius"/>
    </source>
</evidence>
<feature type="transmembrane region" description="Helical" evidence="1">
    <location>
        <begin position="176"/>
        <end position="197"/>
    </location>
</feature>
<evidence type="ECO:0000313" key="3">
    <source>
        <dbReference type="Proteomes" id="UP001153642"/>
    </source>
</evidence>
<dbReference type="Proteomes" id="UP001153642">
    <property type="component" value="Unassembled WGS sequence"/>
</dbReference>
<dbReference type="RefSeq" id="WP_277899238.1">
    <property type="nucleotide sequence ID" value="NZ_JAPMUA010000002.1"/>
</dbReference>
<gene>
    <name evidence="2" type="ORF">OSR52_06400</name>
</gene>
<keyword evidence="3" id="KW-1185">Reference proteome</keyword>
<comment type="caution">
    <text evidence="2">The sequence shown here is derived from an EMBL/GenBank/DDBJ whole genome shotgun (WGS) entry which is preliminary data.</text>
</comment>
<sequence length="238" mass="27809">MNIYIKAMEIGSDNLDNGITYPNMITKLEQELKTKDSESKYKVLVSPDSKYNFAMWFVDNFSCRDFVTNYGSNNRDFKTYINRFYFYMHENLMLEEEFLKVQKRPTGVREEYKNQNKDYQTTIAVNKFFKQTFFLNGSTNKQYIDYLELVESRESSQKALEKADESIKLAKKSTNFAGWALVISIITAITSIGLSIYQLSRPMPDYPQPPYDVNINKTLDVKVAEPIEIKKIDTTKIK</sequence>
<organism evidence="2 3">
    <name type="scientific">Galbibacter pacificus</name>
    <dbReference type="NCBI Taxonomy" id="2996052"/>
    <lineage>
        <taxon>Bacteria</taxon>
        <taxon>Pseudomonadati</taxon>
        <taxon>Bacteroidota</taxon>
        <taxon>Flavobacteriia</taxon>
        <taxon>Flavobacteriales</taxon>
        <taxon>Flavobacteriaceae</taxon>
        <taxon>Galbibacter</taxon>
    </lineage>
</organism>
<evidence type="ECO:0000313" key="2">
    <source>
        <dbReference type="EMBL" id="MDG3585496.1"/>
    </source>
</evidence>
<keyword evidence="1" id="KW-0472">Membrane</keyword>
<protein>
    <submittedName>
        <fullName evidence="2">Uncharacterized protein</fullName>
    </submittedName>
</protein>
<name>A0ABT6FQE7_9FLAO</name>